<evidence type="ECO:0000313" key="2">
    <source>
        <dbReference type="EMBL" id="KAK4222776.1"/>
    </source>
</evidence>
<organism evidence="2 3">
    <name type="scientific">Podospora fimiseda</name>
    <dbReference type="NCBI Taxonomy" id="252190"/>
    <lineage>
        <taxon>Eukaryota</taxon>
        <taxon>Fungi</taxon>
        <taxon>Dikarya</taxon>
        <taxon>Ascomycota</taxon>
        <taxon>Pezizomycotina</taxon>
        <taxon>Sordariomycetes</taxon>
        <taxon>Sordariomycetidae</taxon>
        <taxon>Sordariales</taxon>
        <taxon>Podosporaceae</taxon>
        <taxon>Podospora</taxon>
    </lineage>
</organism>
<dbReference type="InterPro" id="IPR010730">
    <property type="entry name" value="HET"/>
</dbReference>
<sequence>MMDSSTGETIERLCEFCNGITIETISENGHMHAPTLEVVRKNAAFCRLCKWITNLTWRSRFSNVDSAVEPPTPTREGPEFGNYKLCLVSLGSSQYQNLVRFSDAHGWTFTMSLYFYRLEGAPAPVDSRVPTRKVLTDTSSNHSFETAKAWLQQCDVEHDCRLFSLPALTSSSPLPGRLIDLRDFSPSSPTARLVETINLPAAITSQQGFYTTLSYCWGPTAFYTTTLCSISDLSISIPFDNLPLTFRDALQITTRLGTPFIWIDALCIIQDSLQDWQTESAKMPYIYSQARFTISADSSPDAFGGCFNVPSSAPLQHSLPNNPLVITPKDGSTPLFLYHQPSSLFEVPAPLSIHYSPLSSRGWTFQERILSSRILHYTSEQLFFECRREFQAEDGTHHWPTHTETLPGSVTNIYRGPRSKFNWYMDVVEGYSKRKWTFGRDKLPALSGVARVYAEKFEGFKDGREGYVAGIWTVKPWYKAEVNDGGSWNCGPEVEVGFGLAWRRREDGVSDPDRLDGARQMKEEEWLMGNGNRNGDGNVPKVTNMKRNNTFSWISVDGPIVYQDRYYINGWMVDPPPLEVIGWHVELDNPLDPFGAVGSCSITVKGLLKKGKMVNRKCEQGHSSWVVSVEVSGLGMVDAGRMVPDEDGLVAQGEFEVWCLPILKWNTSDLQVLVLFQDGGDGASTRYRRLGLMTARTEWRIKGKCLPCICSICYPNMYWDALVGEEERSLWVRIDPTEWFKEGELQDIVIF</sequence>
<dbReference type="AlphaFoldDB" id="A0AAN6YPV9"/>
<dbReference type="PANTHER" id="PTHR33112:SF8">
    <property type="entry name" value="HETEROKARYON INCOMPATIBILITY DOMAIN-CONTAINING PROTEIN"/>
    <property type="match status" value="1"/>
</dbReference>
<dbReference type="PANTHER" id="PTHR33112">
    <property type="entry name" value="DOMAIN PROTEIN, PUTATIVE-RELATED"/>
    <property type="match status" value="1"/>
</dbReference>
<dbReference type="Pfam" id="PF06985">
    <property type="entry name" value="HET"/>
    <property type="match status" value="1"/>
</dbReference>
<name>A0AAN6YPV9_9PEZI</name>
<protein>
    <submittedName>
        <fullName evidence="2">Heterokaryon incompatibility protein</fullName>
    </submittedName>
</protein>
<evidence type="ECO:0000313" key="3">
    <source>
        <dbReference type="Proteomes" id="UP001301958"/>
    </source>
</evidence>
<reference evidence="2" key="2">
    <citation type="submission" date="2023-05" db="EMBL/GenBank/DDBJ databases">
        <authorList>
            <consortium name="Lawrence Berkeley National Laboratory"/>
            <person name="Steindorff A."/>
            <person name="Hensen N."/>
            <person name="Bonometti L."/>
            <person name="Westerberg I."/>
            <person name="Brannstrom I.O."/>
            <person name="Guillou S."/>
            <person name="Cros-Aarteil S."/>
            <person name="Calhoun S."/>
            <person name="Haridas S."/>
            <person name="Kuo A."/>
            <person name="Mondo S."/>
            <person name="Pangilinan J."/>
            <person name="Riley R."/>
            <person name="Labutti K."/>
            <person name="Andreopoulos B."/>
            <person name="Lipzen A."/>
            <person name="Chen C."/>
            <person name="Yanf M."/>
            <person name="Daum C."/>
            <person name="Ng V."/>
            <person name="Clum A."/>
            <person name="Ohm R."/>
            <person name="Martin F."/>
            <person name="Silar P."/>
            <person name="Natvig D."/>
            <person name="Lalanne C."/>
            <person name="Gautier V."/>
            <person name="Ament-Velasquez S.L."/>
            <person name="Kruys A."/>
            <person name="Hutchinson M.I."/>
            <person name="Powell A.J."/>
            <person name="Barry K."/>
            <person name="Miller A.N."/>
            <person name="Grigoriev I.V."/>
            <person name="Debuchy R."/>
            <person name="Gladieux P."/>
            <person name="Thoren M.H."/>
            <person name="Johannesson H."/>
        </authorList>
    </citation>
    <scope>NUCLEOTIDE SEQUENCE</scope>
    <source>
        <strain evidence="2">CBS 990.96</strain>
    </source>
</reference>
<evidence type="ECO:0000259" key="1">
    <source>
        <dbReference type="Pfam" id="PF06985"/>
    </source>
</evidence>
<reference evidence="2" key="1">
    <citation type="journal article" date="2023" name="Mol. Phylogenet. Evol.">
        <title>Genome-scale phylogeny and comparative genomics of the fungal order Sordariales.</title>
        <authorList>
            <person name="Hensen N."/>
            <person name="Bonometti L."/>
            <person name="Westerberg I."/>
            <person name="Brannstrom I.O."/>
            <person name="Guillou S."/>
            <person name="Cros-Aarteil S."/>
            <person name="Calhoun S."/>
            <person name="Haridas S."/>
            <person name="Kuo A."/>
            <person name="Mondo S."/>
            <person name="Pangilinan J."/>
            <person name="Riley R."/>
            <person name="LaButti K."/>
            <person name="Andreopoulos B."/>
            <person name="Lipzen A."/>
            <person name="Chen C."/>
            <person name="Yan M."/>
            <person name="Daum C."/>
            <person name="Ng V."/>
            <person name="Clum A."/>
            <person name="Steindorff A."/>
            <person name="Ohm R.A."/>
            <person name="Martin F."/>
            <person name="Silar P."/>
            <person name="Natvig D.O."/>
            <person name="Lalanne C."/>
            <person name="Gautier V."/>
            <person name="Ament-Velasquez S.L."/>
            <person name="Kruys A."/>
            <person name="Hutchinson M.I."/>
            <person name="Powell A.J."/>
            <person name="Barry K."/>
            <person name="Miller A.N."/>
            <person name="Grigoriev I.V."/>
            <person name="Debuchy R."/>
            <person name="Gladieux P."/>
            <person name="Hiltunen Thoren M."/>
            <person name="Johannesson H."/>
        </authorList>
    </citation>
    <scope>NUCLEOTIDE SEQUENCE</scope>
    <source>
        <strain evidence="2">CBS 990.96</strain>
    </source>
</reference>
<gene>
    <name evidence="2" type="ORF">QBC38DRAFT_503734</name>
</gene>
<accession>A0AAN6YPV9</accession>
<dbReference type="Proteomes" id="UP001301958">
    <property type="component" value="Unassembled WGS sequence"/>
</dbReference>
<keyword evidence="3" id="KW-1185">Reference proteome</keyword>
<feature type="domain" description="Heterokaryon incompatibility" evidence="1">
    <location>
        <begin position="210"/>
        <end position="367"/>
    </location>
</feature>
<proteinExistence type="predicted"/>
<dbReference type="EMBL" id="MU865455">
    <property type="protein sequence ID" value="KAK4222776.1"/>
    <property type="molecule type" value="Genomic_DNA"/>
</dbReference>
<comment type="caution">
    <text evidence="2">The sequence shown here is derived from an EMBL/GenBank/DDBJ whole genome shotgun (WGS) entry which is preliminary data.</text>
</comment>